<feature type="binding site" evidence="3">
    <location>
        <begin position="9"/>
        <end position="28"/>
    </location>
    <ligand>
        <name>NAD(+)</name>
        <dbReference type="ChEBI" id="CHEBI:57540"/>
    </ligand>
</feature>
<dbReference type="PROSITE" id="PS50305">
    <property type="entry name" value="SIRTUIN"/>
    <property type="match status" value="1"/>
</dbReference>
<dbReference type="SUPFAM" id="SSF52467">
    <property type="entry name" value="DHS-like NAD/FAD-binding domain"/>
    <property type="match status" value="1"/>
</dbReference>
<gene>
    <name evidence="3" type="primary">cobB</name>
    <name evidence="6" type="ORF">G3570_04180</name>
</gene>
<dbReference type="InterPro" id="IPR027546">
    <property type="entry name" value="Sirtuin_class_III"/>
</dbReference>
<dbReference type="InterPro" id="IPR026591">
    <property type="entry name" value="Sirtuin_cat_small_dom_sf"/>
</dbReference>
<dbReference type="Gene3D" id="3.40.50.1220">
    <property type="entry name" value="TPP-binding domain"/>
    <property type="match status" value="1"/>
</dbReference>
<accession>A0A6M1SZ18</accession>
<dbReference type="AlphaFoldDB" id="A0A6M1SZ18"/>
<keyword evidence="3" id="KW-0963">Cytoplasm</keyword>
<dbReference type="InterPro" id="IPR050134">
    <property type="entry name" value="NAD-dep_sirtuin_deacylases"/>
</dbReference>
<organism evidence="6 7">
    <name type="scientific">Halalkalibaculum roseum</name>
    <dbReference type="NCBI Taxonomy" id="2709311"/>
    <lineage>
        <taxon>Bacteria</taxon>
        <taxon>Pseudomonadati</taxon>
        <taxon>Balneolota</taxon>
        <taxon>Balneolia</taxon>
        <taxon>Balneolales</taxon>
        <taxon>Balneolaceae</taxon>
        <taxon>Halalkalibaculum</taxon>
    </lineage>
</organism>
<feature type="binding site" evidence="3">
    <location>
        <position position="53"/>
    </location>
    <ligand>
        <name>substrate</name>
    </ligand>
</feature>
<dbReference type="EMBL" id="JAALLT010000002">
    <property type="protein sequence ID" value="NGP75817.1"/>
    <property type="molecule type" value="Genomic_DNA"/>
</dbReference>
<dbReference type="PANTHER" id="PTHR11085">
    <property type="entry name" value="NAD-DEPENDENT PROTEIN DEACYLASE SIRTUIN-5, MITOCHONDRIAL-RELATED"/>
    <property type="match status" value="1"/>
</dbReference>
<dbReference type="InterPro" id="IPR029035">
    <property type="entry name" value="DHS-like_NAD/FAD-binding_dom"/>
</dbReference>
<dbReference type="EC" id="2.3.1.286" evidence="3"/>
<keyword evidence="2 3" id="KW-0520">NAD</keyword>
<evidence type="ECO:0000256" key="1">
    <source>
        <dbReference type="ARBA" id="ARBA00022679"/>
    </source>
</evidence>
<comment type="domain">
    <text evidence="3">2 residues (Tyr-53 and Arg-56) present in a large hydrophobic pocket are probably involved in substrate specificity. They are important for desuccinylation activity, but dispensable for deacetylation activity.</text>
</comment>
<evidence type="ECO:0000313" key="7">
    <source>
        <dbReference type="Proteomes" id="UP000473278"/>
    </source>
</evidence>
<evidence type="ECO:0000256" key="3">
    <source>
        <dbReference type="HAMAP-Rule" id="MF_01121"/>
    </source>
</evidence>
<evidence type="ECO:0000256" key="4">
    <source>
        <dbReference type="PROSITE-ProRule" id="PRU00236"/>
    </source>
</evidence>
<feature type="active site" description="Proton acceptor" evidence="3">
    <location>
        <position position="104"/>
    </location>
</feature>
<dbReference type="CDD" id="cd01412">
    <property type="entry name" value="SIRT5_Af1_CobB"/>
    <property type="match status" value="1"/>
</dbReference>
<dbReference type="GO" id="GO:0070403">
    <property type="term" value="F:NAD+ binding"/>
    <property type="evidence" value="ECO:0007669"/>
    <property type="project" value="UniProtKB-UniRule"/>
</dbReference>
<dbReference type="GO" id="GO:0036054">
    <property type="term" value="F:protein-malonyllysine demalonylase activity"/>
    <property type="evidence" value="ECO:0007669"/>
    <property type="project" value="InterPro"/>
</dbReference>
<proteinExistence type="inferred from homology"/>
<feature type="domain" description="Deacetylase sirtuin-type" evidence="5">
    <location>
        <begin position="1"/>
        <end position="228"/>
    </location>
</feature>
<comment type="similarity">
    <text evidence="3">Belongs to the sirtuin family. Class III subfamily.</text>
</comment>
<evidence type="ECO:0000256" key="2">
    <source>
        <dbReference type="ARBA" id="ARBA00023027"/>
    </source>
</evidence>
<feature type="binding site" evidence="3">
    <location>
        <begin position="170"/>
        <end position="172"/>
    </location>
    <ligand>
        <name>NAD(+)</name>
        <dbReference type="ChEBI" id="CHEBI:57540"/>
    </ligand>
</feature>
<reference evidence="6 7" key="1">
    <citation type="submission" date="2020-02" db="EMBL/GenBank/DDBJ databases">
        <title>Balneolaceae bacterium YR4-1, complete genome.</title>
        <authorList>
            <person name="Li Y."/>
            <person name="Wu S."/>
        </authorList>
    </citation>
    <scope>NUCLEOTIDE SEQUENCE [LARGE SCALE GENOMIC DNA]</scope>
    <source>
        <strain evidence="6 7">YR4-1</strain>
    </source>
</reference>
<keyword evidence="7" id="KW-1185">Reference proteome</keyword>
<dbReference type="GO" id="GO:0017136">
    <property type="term" value="F:histone deacetylase activity, NAD-dependent"/>
    <property type="evidence" value="ECO:0007669"/>
    <property type="project" value="TreeGrafter"/>
</dbReference>
<comment type="function">
    <text evidence="3">NAD-dependent lysine deacetylase and desuccinylase that specifically removes acetyl and succinyl groups on target proteins. Modulates the activities of several proteins which are inactive in their acylated form.</text>
</comment>
<comment type="catalytic activity">
    <reaction evidence="3">
        <text>N(6)-acetyl-L-lysyl-[protein] + NAD(+) + H2O = 2''-O-acetyl-ADP-D-ribose + nicotinamide + L-lysyl-[protein]</text>
        <dbReference type="Rhea" id="RHEA:43636"/>
        <dbReference type="Rhea" id="RHEA-COMP:9752"/>
        <dbReference type="Rhea" id="RHEA-COMP:10731"/>
        <dbReference type="ChEBI" id="CHEBI:15377"/>
        <dbReference type="ChEBI" id="CHEBI:17154"/>
        <dbReference type="ChEBI" id="CHEBI:29969"/>
        <dbReference type="ChEBI" id="CHEBI:57540"/>
        <dbReference type="ChEBI" id="CHEBI:61930"/>
        <dbReference type="ChEBI" id="CHEBI:83767"/>
        <dbReference type="EC" id="2.3.1.286"/>
    </reaction>
</comment>
<protein>
    <recommendedName>
        <fullName evidence="3">NAD-dependent protein deacylase</fullName>
        <ecNumber evidence="3">2.3.1.286</ecNumber>
    </recommendedName>
    <alternativeName>
        <fullName evidence="3">Regulatory protein SIR2 homolog</fullName>
    </alternativeName>
</protein>
<comment type="caution">
    <text evidence="3 4">Lacks conserved residue(s) required for the propagation of feature annotation.</text>
</comment>
<evidence type="ECO:0000313" key="6">
    <source>
        <dbReference type="EMBL" id="NGP75817.1"/>
    </source>
</evidence>
<dbReference type="Gene3D" id="3.30.1600.10">
    <property type="entry name" value="SIR2/SIRT2 'Small Domain"/>
    <property type="match status" value="1"/>
</dbReference>
<dbReference type="Pfam" id="PF02146">
    <property type="entry name" value="SIR2"/>
    <property type="match status" value="1"/>
</dbReference>
<dbReference type="PANTHER" id="PTHR11085:SF4">
    <property type="entry name" value="NAD-DEPENDENT PROTEIN DEACYLASE"/>
    <property type="match status" value="1"/>
</dbReference>
<feature type="binding site" evidence="3">
    <location>
        <begin position="86"/>
        <end position="89"/>
    </location>
    <ligand>
        <name>NAD(+)</name>
        <dbReference type="ChEBI" id="CHEBI:57540"/>
    </ligand>
</feature>
<sequence>MKKVVVLTGAGMSADSGLKTFRESGGLWEGHDVGKVATPQAWRKDPEKVLKFYNARRQQAHKAEPNEGHKALARLEEKFDVTIITQNVDSLHERAGSSDVLHLHGQLSKARSSEDASLIYDIGGDPIELGDTADDGAQLRPHVVWFGEGVPNMEKAVQIVPLAEILIVIGTSLVVYPAASLTDYARSSIPKFIIDPNKPELYDDSDWEHFEERAAVGTPKLVDQLIQNHANS</sequence>
<dbReference type="Proteomes" id="UP000473278">
    <property type="component" value="Unassembled WGS sequence"/>
</dbReference>
<keyword evidence="1" id="KW-0808">Transferase</keyword>
<evidence type="ECO:0000259" key="5">
    <source>
        <dbReference type="PROSITE" id="PS50305"/>
    </source>
</evidence>
<feature type="binding site" evidence="3">
    <location>
        <position position="214"/>
    </location>
    <ligand>
        <name>NAD(+)</name>
        <dbReference type="ChEBI" id="CHEBI:57540"/>
    </ligand>
</feature>
<dbReference type="InterPro" id="IPR026590">
    <property type="entry name" value="Ssirtuin_cat_dom"/>
</dbReference>
<dbReference type="HAMAP" id="MF_01121">
    <property type="entry name" value="Sirtuin_ClassIII"/>
    <property type="match status" value="1"/>
</dbReference>
<dbReference type="GO" id="GO:0036055">
    <property type="term" value="F:protein-succinyllysine desuccinylase activity"/>
    <property type="evidence" value="ECO:0007669"/>
    <property type="project" value="UniProtKB-UniRule"/>
</dbReference>
<comment type="subcellular location">
    <subcellularLocation>
        <location evidence="3">Cytoplasm</location>
    </subcellularLocation>
</comment>
<dbReference type="GO" id="GO:0005737">
    <property type="term" value="C:cytoplasm"/>
    <property type="evidence" value="ECO:0007669"/>
    <property type="project" value="UniProtKB-SubCell"/>
</dbReference>
<feature type="binding site" evidence="3">
    <location>
        <position position="56"/>
    </location>
    <ligand>
        <name>substrate</name>
    </ligand>
</feature>
<dbReference type="InterPro" id="IPR003000">
    <property type="entry name" value="Sirtuin"/>
</dbReference>
<dbReference type="RefSeq" id="WP_165139559.1">
    <property type="nucleotide sequence ID" value="NZ_JAALLT010000002.1"/>
</dbReference>
<comment type="caution">
    <text evidence="6">The sequence shown here is derived from an EMBL/GenBank/DDBJ whole genome shotgun (WGS) entry which is preliminary data.</text>
</comment>
<name>A0A6M1SZ18_9BACT</name>
<comment type="catalytic activity">
    <reaction evidence="3">
        <text>N(6)-succinyl-L-lysyl-[protein] + NAD(+) + H2O = 2''-O-succinyl-ADP-D-ribose + nicotinamide + L-lysyl-[protein]</text>
        <dbReference type="Rhea" id="RHEA:47668"/>
        <dbReference type="Rhea" id="RHEA-COMP:9752"/>
        <dbReference type="Rhea" id="RHEA-COMP:11877"/>
        <dbReference type="ChEBI" id="CHEBI:15377"/>
        <dbReference type="ChEBI" id="CHEBI:17154"/>
        <dbReference type="ChEBI" id="CHEBI:29969"/>
        <dbReference type="ChEBI" id="CHEBI:57540"/>
        <dbReference type="ChEBI" id="CHEBI:87830"/>
        <dbReference type="ChEBI" id="CHEBI:87832"/>
    </reaction>
</comment>